<keyword evidence="1" id="KW-0472">Membrane</keyword>
<protein>
    <recommendedName>
        <fullName evidence="4">DUF5671 domain-containing protein</fullName>
    </recommendedName>
</protein>
<dbReference type="Proteomes" id="UP000177376">
    <property type="component" value="Unassembled WGS sequence"/>
</dbReference>
<feature type="transmembrane region" description="Helical" evidence="1">
    <location>
        <begin position="12"/>
        <end position="29"/>
    </location>
</feature>
<comment type="caution">
    <text evidence="2">The sequence shown here is derived from an EMBL/GenBank/DDBJ whole genome shotgun (WGS) entry which is preliminary data.</text>
</comment>
<organism evidence="2 3">
    <name type="scientific">Candidatus Buchananbacteria bacterium RIFCSPLOWO2_01_FULL_39_33</name>
    <dbReference type="NCBI Taxonomy" id="1797543"/>
    <lineage>
        <taxon>Bacteria</taxon>
        <taxon>Candidatus Buchananiibacteriota</taxon>
    </lineage>
</organism>
<evidence type="ECO:0000313" key="2">
    <source>
        <dbReference type="EMBL" id="OGY53229.1"/>
    </source>
</evidence>
<evidence type="ECO:0000313" key="3">
    <source>
        <dbReference type="Proteomes" id="UP000177376"/>
    </source>
</evidence>
<dbReference type="AlphaFoldDB" id="A0A1G1YLP2"/>
<keyword evidence="1" id="KW-0812">Transmembrane</keyword>
<keyword evidence="1" id="KW-1133">Transmembrane helix</keyword>
<gene>
    <name evidence="2" type="ORF">A3A02_03170</name>
</gene>
<proteinExistence type="predicted"/>
<feature type="transmembrane region" description="Helical" evidence="1">
    <location>
        <begin position="88"/>
        <end position="114"/>
    </location>
</feature>
<feature type="transmembrane region" description="Helical" evidence="1">
    <location>
        <begin position="49"/>
        <end position="67"/>
    </location>
</feature>
<evidence type="ECO:0000256" key="1">
    <source>
        <dbReference type="SAM" id="Phobius"/>
    </source>
</evidence>
<dbReference type="EMBL" id="MHIM01000003">
    <property type="protein sequence ID" value="OGY53229.1"/>
    <property type="molecule type" value="Genomic_DNA"/>
</dbReference>
<name>A0A1G1YLP2_9BACT</name>
<feature type="transmembrane region" description="Helical" evidence="1">
    <location>
        <begin position="134"/>
        <end position="154"/>
    </location>
</feature>
<reference evidence="2 3" key="1">
    <citation type="journal article" date="2016" name="Nat. Commun.">
        <title>Thousands of microbial genomes shed light on interconnected biogeochemical processes in an aquifer system.</title>
        <authorList>
            <person name="Anantharaman K."/>
            <person name="Brown C.T."/>
            <person name="Hug L.A."/>
            <person name="Sharon I."/>
            <person name="Castelle C.J."/>
            <person name="Probst A.J."/>
            <person name="Thomas B.C."/>
            <person name="Singh A."/>
            <person name="Wilkins M.J."/>
            <person name="Karaoz U."/>
            <person name="Brodie E.L."/>
            <person name="Williams K.H."/>
            <person name="Hubbard S.S."/>
            <person name="Banfield J.F."/>
        </authorList>
    </citation>
    <scope>NUCLEOTIDE SEQUENCE [LARGE SCALE GENOMIC DNA]</scope>
</reference>
<accession>A0A1G1YLP2</accession>
<evidence type="ECO:0008006" key="4">
    <source>
        <dbReference type="Google" id="ProtNLM"/>
    </source>
</evidence>
<sequence length="202" mass="23174">MTFDRQKIKKIYGLALLIVSINFLIQSLGTWEIIPVFKVFKWLGLARNPFIMILSMLIFGGIGLFFIDRIKSGKVARNGKNQNRANSYGRSLIISIMTFGSALAVVFIVGLIKLINQTDPITLFSYLDFSNNPFFLNIYLFWFFFYSGIIGNLFSSRTVTNPEEEKALLSNIEGWRNSQKSFSKMMSDQKNIAKKFESKDEE</sequence>